<comment type="similarity">
    <text evidence="1">Belongs to the glycosyltransferase 2 family.</text>
</comment>
<dbReference type="RefSeq" id="WP_132778224.1">
    <property type="nucleotide sequence ID" value="NZ_SMBZ01000032.1"/>
</dbReference>
<feature type="domain" description="Glycosyltransferase 2-like" evidence="4">
    <location>
        <begin position="8"/>
        <end position="70"/>
    </location>
</feature>
<keyword evidence="6" id="KW-1185">Reference proteome</keyword>
<reference evidence="5 6" key="1">
    <citation type="submission" date="2019-03" db="EMBL/GenBank/DDBJ databases">
        <title>Genomic Encyclopedia of Type Strains, Phase IV (KMG-IV): sequencing the most valuable type-strain genomes for metagenomic binning, comparative biology and taxonomic classification.</title>
        <authorList>
            <person name="Goeker M."/>
        </authorList>
    </citation>
    <scope>NUCLEOTIDE SEQUENCE [LARGE SCALE GENOMIC DNA]</scope>
    <source>
        <strain evidence="5 6">DSM 22362</strain>
    </source>
</reference>
<sequence length="344" mass="39710">MDKNLYFIIVLNWNGWSDTKLCLESIVSNSKSDNFRVILVDNGSQSEEIETIEEYCRKTYKVYVSDIKENFLSPNYQLGEDFIVNGGKDKLIFIKNNENLGFAKGNNIAVEFVQNLGGQYVLLLNNDTEIEDDALNKMMEILIGDQTNKVAAVIPQIRYFRNKNIIWNCGGKINALGIRKYYYADADVKNVPQKGTMFVDYGTGCTILMDLHKTDRLSEKFFFGEEDLELALRLKKRGFKTVCLLDAIVYHKVGASRDKFSDKFIGNMVYHYAQRLSNLKDNLNPVYWRITVVAHVLSSIRLLLANKKFSLKIAWNMWKDILDNVNNLEKFTQADFARISRKVY</sequence>
<evidence type="ECO:0000256" key="2">
    <source>
        <dbReference type="ARBA" id="ARBA00022676"/>
    </source>
</evidence>
<dbReference type="Pfam" id="PF00535">
    <property type="entry name" value="Glycos_transf_2"/>
    <property type="match status" value="1"/>
</dbReference>
<dbReference type="Gene3D" id="3.90.550.10">
    <property type="entry name" value="Spore Coat Polysaccharide Biosynthesis Protein SpsA, Chain A"/>
    <property type="match status" value="1"/>
</dbReference>
<dbReference type="EMBL" id="SMBZ01000032">
    <property type="protein sequence ID" value="TCV10492.1"/>
    <property type="molecule type" value="Genomic_DNA"/>
</dbReference>
<dbReference type="SUPFAM" id="SSF53448">
    <property type="entry name" value="Nucleotide-diphospho-sugar transferases"/>
    <property type="match status" value="1"/>
</dbReference>
<keyword evidence="3" id="KW-0808">Transferase</keyword>
<protein>
    <recommendedName>
        <fullName evidence="4">Glycosyltransferase 2-like domain-containing protein</fullName>
    </recommendedName>
</protein>
<dbReference type="PANTHER" id="PTHR43179">
    <property type="entry name" value="RHAMNOSYLTRANSFERASE WBBL"/>
    <property type="match status" value="1"/>
</dbReference>
<dbReference type="InterPro" id="IPR001173">
    <property type="entry name" value="Glyco_trans_2-like"/>
</dbReference>
<dbReference type="AlphaFoldDB" id="A0A4R3VRN1"/>
<gene>
    <name evidence="5" type="ORF">EDC17_103224</name>
</gene>
<dbReference type="OrthoDB" id="9771846at2"/>
<dbReference type="Proteomes" id="UP000295197">
    <property type="component" value="Unassembled WGS sequence"/>
</dbReference>
<comment type="caution">
    <text evidence="5">The sequence shown here is derived from an EMBL/GenBank/DDBJ whole genome shotgun (WGS) entry which is preliminary data.</text>
</comment>
<dbReference type="Pfam" id="PF13641">
    <property type="entry name" value="Glyco_tranf_2_3"/>
    <property type="match status" value="1"/>
</dbReference>
<evidence type="ECO:0000313" key="5">
    <source>
        <dbReference type="EMBL" id="TCV10492.1"/>
    </source>
</evidence>
<evidence type="ECO:0000256" key="1">
    <source>
        <dbReference type="ARBA" id="ARBA00006739"/>
    </source>
</evidence>
<organism evidence="5 6">
    <name type="scientific">Sphingobacterium alimentarium</name>
    <dbReference type="NCBI Taxonomy" id="797292"/>
    <lineage>
        <taxon>Bacteria</taxon>
        <taxon>Pseudomonadati</taxon>
        <taxon>Bacteroidota</taxon>
        <taxon>Sphingobacteriia</taxon>
        <taxon>Sphingobacteriales</taxon>
        <taxon>Sphingobacteriaceae</taxon>
        <taxon>Sphingobacterium</taxon>
    </lineage>
</organism>
<accession>A0A4R3VRN1</accession>
<keyword evidence="2" id="KW-0328">Glycosyltransferase</keyword>
<dbReference type="PANTHER" id="PTHR43179:SF12">
    <property type="entry name" value="GALACTOFURANOSYLTRANSFERASE GLFT2"/>
    <property type="match status" value="1"/>
</dbReference>
<dbReference type="GO" id="GO:0016757">
    <property type="term" value="F:glycosyltransferase activity"/>
    <property type="evidence" value="ECO:0007669"/>
    <property type="project" value="UniProtKB-KW"/>
</dbReference>
<name>A0A4R3VRN1_9SPHI</name>
<proteinExistence type="inferred from homology"/>
<dbReference type="InterPro" id="IPR029044">
    <property type="entry name" value="Nucleotide-diphossugar_trans"/>
</dbReference>
<evidence type="ECO:0000259" key="4">
    <source>
        <dbReference type="Pfam" id="PF00535"/>
    </source>
</evidence>
<evidence type="ECO:0000256" key="3">
    <source>
        <dbReference type="ARBA" id="ARBA00022679"/>
    </source>
</evidence>
<evidence type="ECO:0000313" key="6">
    <source>
        <dbReference type="Proteomes" id="UP000295197"/>
    </source>
</evidence>